<dbReference type="SUPFAM" id="SSF46689">
    <property type="entry name" value="Homeodomain-like"/>
    <property type="match status" value="1"/>
</dbReference>
<dbReference type="Pfam" id="PF13384">
    <property type="entry name" value="HTH_23"/>
    <property type="match status" value="1"/>
</dbReference>
<evidence type="ECO:0000313" key="1">
    <source>
        <dbReference type="EMBL" id="DAG05767.1"/>
    </source>
</evidence>
<accession>A0A8S5VGQ1</accession>
<organism evidence="1">
    <name type="scientific">Siphoviridae sp. ctjbm8</name>
    <dbReference type="NCBI Taxonomy" id="2825634"/>
    <lineage>
        <taxon>Viruses</taxon>
        <taxon>Duplodnaviria</taxon>
        <taxon>Heunggongvirae</taxon>
        <taxon>Uroviricota</taxon>
        <taxon>Caudoviricetes</taxon>
    </lineage>
</organism>
<dbReference type="Gene3D" id="1.10.10.60">
    <property type="entry name" value="Homeodomain-like"/>
    <property type="match status" value="1"/>
</dbReference>
<protein>
    <submittedName>
        <fullName evidence="1">Putative terminase small subunit</fullName>
    </submittedName>
</protein>
<sequence>MAIYQRKCDFVAGKGREKLTKEGIEDAVRLCRAGMTDKDIAAYLGVARETYSRWINHPRTDNQRQLCHVLKKAEVERKATLVGRIMDASGDSWQAAAWLLERKYPQEYAKAQRIMDTTDTAVLKAAKELVLSVPSSIGGDE</sequence>
<dbReference type="InterPro" id="IPR009057">
    <property type="entry name" value="Homeodomain-like_sf"/>
</dbReference>
<name>A0A8S5VGQ1_9CAUD</name>
<reference evidence="1" key="1">
    <citation type="journal article" date="2021" name="Proc. Natl. Acad. Sci. U.S.A.">
        <title>A Catalog of Tens of Thousands of Viruses from Human Metagenomes Reveals Hidden Associations with Chronic Diseases.</title>
        <authorList>
            <person name="Tisza M.J."/>
            <person name="Buck C.B."/>
        </authorList>
    </citation>
    <scope>NUCLEOTIDE SEQUENCE</scope>
    <source>
        <strain evidence="1">Ctjbm8</strain>
    </source>
</reference>
<dbReference type="EMBL" id="BK016264">
    <property type="protein sequence ID" value="DAG05767.1"/>
    <property type="molecule type" value="Genomic_DNA"/>
</dbReference>
<proteinExistence type="predicted"/>